<protein>
    <recommendedName>
        <fullName evidence="1">Dihydroxy-acid/6-phosphogluconate dehydratase C-terminal domain-containing protein</fullName>
    </recommendedName>
</protein>
<dbReference type="Pfam" id="PF24877">
    <property type="entry name" value="ILV_EDD_C"/>
    <property type="match status" value="1"/>
</dbReference>
<dbReference type="GO" id="GO:0009082">
    <property type="term" value="P:branched-chain amino acid biosynthetic process"/>
    <property type="evidence" value="ECO:0007669"/>
    <property type="project" value="TreeGrafter"/>
</dbReference>
<dbReference type="InterPro" id="IPR056740">
    <property type="entry name" value="ILV_EDD_C"/>
</dbReference>
<sequence>MMKKDESISRLRSDLQECTKELTIIKGILPKVSEERDALWEKVYNGLLQLTFTKPAGHIIGIQYNGLDNLVELHNPELNGGYNVLKLHLLQSQSVHIEWIFLLLSLEGKMALSWHIASGKVVVIRGEGPKGGPGMPEMLTPTSAIIGAGLGKEVAP</sequence>
<proteinExistence type="predicted"/>
<dbReference type="InterPro" id="IPR050165">
    <property type="entry name" value="DHAD_IlvD/Edd"/>
</dbReference>
<dbReference type="PANTHER" id="PTHR21000:SF5">
    <property type="entry name" value="DIHYDROXY-ACID DEHYDRATASE, MITOCHONDRIAL"/>
    <property type="match status" value="1"/>
</dbReference>
<dbReference type="Gene3D" id="3.50.30.80">
    <property type="entry name" value="IlvD/EDD C-terminal domain-like"/>
    <property type="match status" value="1"/>
</dbReference>
<name>A0AAD8MW85_9APIA</name>
<comment type="caution">
    <text evidence="2">The sequence shown here is derived from an EMBL/GenBank/DDBJ whole genome shotgun (WGS) entry which is preliminary data.</text>
</comment>
<feature type="domain" description="Dihydroxy-acid/6-phosphogluconate dehydratase C-terminal" evidence="1">
    <location>
        <begin position="114"/>
        <end position="155"/>
    </location>
</feature>
<organism evidence="2 3">
    <name type="scientific">Heracleum sosnowskyi</name>
    <dbReference type="NCBI Taxonomy" id="360622"/>
    <lineage>
        <taxon>Eukaryota</taxon>
        <taxon>Viridiplantae</taxon>
        <taxon>Streptophyta</taxon>
        <taxon>Embryophyta</taxon>
        <taxon>Tracheophyta</taxon>
        <taxon>Spermatophyta</taxon>
        <taxon>Magnoliopsida</taxon>
        <taxon>eudicotyledons</taxon>
        <taxon>Gunneridae</taxon>
        <taxon>Pentapetalae</taxon>
        <taxon>asterids</taxon>
        <taxon>campanulids</taxon>
        <taxon>Apiales</taxon>
        <taxon>Apiaceae</taxon>
        <taxon>Apioideae</taxon>
        <taxon>apioid superclade</taxon>
        <taxon>Tordylieae</taxon>
        <taxon>Tordyliinae</taxon>
        <taxon>Heracleum</taxon>
    </lineage>
</organism>
<dbReference type="GO" id="GO:0009570">
    <property type="term" value="C:chloroplast stroma"/>
    <property type="evidence" value="ECO:0007669"/>
    <property type="project" value="TreeGrafter"/>
</dbReference>
<reference evidence="2" key="1">
    <citation type="submission" date="2023-02" db="EMBL/GenBank/DDBJ databases">
        <title>Genome of toxic invasive species Heracleum sosnowskyi carries increased number of genes despite the absence of recent whole-genome duplications.</title>
        <authorList>
            <person name="Schelkunov M."/>
            <person name="Shtratnikova V."/>
            <person name="Makarenko M."/>
            <person name="Klepikova A."/>
            <person name="Omelchenko D."/>
            <person name="Novikova G."/>
            <person name="Obukhova E."/>
            <person name="Bogdanov V."/>
            <person name="Penin A."/>
            <person name="Logacheva M."/>
        </authorList>
    </citation>
    <scope>NUCLEOTIDE SEQUENCE</scope>
    <source>
        <strain evidence="2">Hsosn_3</strain>
        <tissue evidence="2">Leaf</tissue>
    </source>
</reference>
<dbReference type="AlphaFoldDB" id="A0AAD8MW85"/>
<reference evidence="2" key="2">
    <citation type="submission" date="2023-05" db="EMBL/GenBank/DDBJ databases">
        <authorList>
            <person name="Schelkunov M.I."/>
        </authorList>
    </citation>
    <scope>NUCLEOTIDE SEQUENCE</scope>
    <source>
        <strain evidence="2">Hsosn_3</strain>
        <tissue evidence="2">Leaf</tissue>
    </source>
</reference>
<evidence type="ECO:0000313" key="2">
    <source>
        <dbReference type="EMBL" id="KAK1387197.1"/>
    </source>
</evidence>
<keyword evidence="3" id="KW-1185">Reference proteome</keyword>
<accession>A0AAD8MW85</accession>
<dbReference type="InterPro" id="IPR010325">
    <property type="entry name" value="Rhamnogal_lyase"/>
</dbReference>
<dbReference type="SUPFAM" id="SSF52016">
    <property type="entry name" value="LeuD/IlvD-like"/>
    <property type="match status" value="1"/>
</dbReference>
<dbReference type="PANTHER" id="PTHR21000">
    <property type="entry name" value="DIHYDROXY-ACID DEHYDRATASE DAD"/>
    <property type="match status" value="1"/>
</dbReference>
<dbReference type="Pfam" id="PF06045">
    <property type="entry name" value="Rhamnogal_lyase"/>
    <property type="match status" value="1"/>
</dbReference>
<evidence type="ECO:0000259" key="1">
    <source>
        <dbReference type="Pfam" id="PF24877"/>
    </source>
</evidence>
<evidence type="ECO:0000313" key="3">
    <source>
        <dbReference type="Proteomes" id="UP001237642"/>
    </source>
</evidence>
<dbReference type="GO" id="GO:0004160">
    <property type="term" value="F:dihydroxy-acid dehydratase activity"/>
    <property type="evidence" value="ECO:0007669"/>
    <property type="project" value="TreeGrafter"/>
</dbReference>
<gene>
    <name evidence="2" type="ORF">POM88_015375</name>
</gene>
<dbReference type="EMBL" id="JAUIZM010000004">
    <property type="protein sequence ID" value="KAK1387197.1"/>
    <property type="molecule type" value="Genomic_DNA"/>
</dbReference>
<dbReference type="Proteomes" id="UP001237642">
    <property type="component" value="Unassembled WGS sequence"/>
</dbReference>
<dbReference type="InterPro" id="IPR042096">
    <property type="entry name" value="Dihydro-acid_dehy_C"/>
</dbReference>